<evidence type="ECO:0000256" key="2">
    <source>
        <dbReference type="SAM" id="MobiDB-lite"/>
    </source>
</evidence>
<dbReference type="Pfam" id="PF01966">
    <property type="entry name" value="HD"/>
    <property type="match status" value="1"/>
</dbReference>
<dbReference type="InParanoid" id="D1C205"/>
<reference evidence="5" key="1">
    <citation type="submission" date="2009-11" db="EMBL/GenBank/DDBJ databases">
        <title>The complete chromosome 1 of Sphaerobacter thermophilus DSM 20745.</title>
        <authorList>
            <person name="Lucas S."/>
            <person name="Copeland A."/>
            <person name="Lapidus A."/>
            <person name="Glavina del Rio T."/>
            <person name="Dalin E."/>
            <person name="Tice H."/>
            <person name="Bruce D."/>
            <person name="Goodwin L."/>
            <person name="Pitluck S."/>
            <person name="Kyrpides N."/>
            <person name="Mavromatis K."/>
            <person name="Ivanova N."/>
            <person name="Mikhailova N."/>
            <person name="LaButti K.M."/>
            <person name="Clum A."/>
            <person name="Sun H.I."/>
            <person name="Brettin T."/>
            <person name="Detter J.C."/>
            <person name="Han C."/>
            <person name="Larimer F."/>
            <person name="Land M."/>
            <person name="Hauser L."/>
            <person name="Markowitz V."/>
            <person name="Cheng J.F."/>
            <person name="Hugenholtz P."/>
            <person name="Woyke T."/>
            <person name="Wu D."/>
            <person name="Steenblock K."/>
            <person name="Schneider S."/>
            <person name="Pukall R."/>
            <person name="Goeker M."/>
            <person name="Klenk H.P."/>
            <person name="Eisen J.A."/>
        </authorList>
    </citation>
    <scope>NUCLEOTIDE SEQUENCE [LARGE SCALE GENOMIC DNA]</scope>
    <source>
        <strain evidence="5">ATCC 49802 / DSM 20745 / S 6022</strain>
    </source>
</reference>
<dbReference type="InterPro" id="IPR006674">
    <property type="entry name" value="HD_domain"/>
</dbReference>
<evidence type="ECO:0000259" key="3">
    <source>
        <dbReference type="PROSITE" id="PS51831"/>
    </source>
</evidence>
<organism evidence="4 5">
    <name type="scientific">Sphaerobacter thermophilus (strain ATCC 49802 / DSM 20745 / KCCM 41009 / NCIMB 13125 / S 6022)</name>
    <dbReference type="NCBI Taxonomy" id="479434"/>
    <lineage>
        <taxon>Bacteria</taxon>
        <taxon>Pseudomonadati</taxon>
        <taxon>Thermomicrobiota</taxon>
        <taxon>Thermomicrobia</taxon>
        <taxon>Sphaerobacterales</taxon>
        <taxon>Sphaerobacterineae</taxon>
        <taxon>Sphaerobacteraceae</taxon>
        <taxon>Sphaerobacter</taxon>
    </lineage>
</organism>
<evidence type="ECO:0000313" key="5">
    <source>
        <dbReference type="Proteomes" id="UP000002027"/>
    </source>
</evidence>
<proteinExistence type="predicted"/>
<dbReference type="InterPro" id="IPR050798">
    <property type="entry name" value="YhaM_exoribonuc/phosphodiest"/>
</dbReference>
<dbReference type="PANTHER" id="PTHR37294">
    <property type="entry name" value="3'-5' EXORIBONUCLEASE YHAM"/>
    <property type="match status" value="1"/>
</dbReference>
<dbReference type="PANTHER" id="PTHR37294:SF1">
    <property type="entry name" value="3'-5' EXORIBONUCLEASE YHAM"/>
    <property type="match status" value="1"/>
</dbReference>
<sequence>MQHYALDFATLVVGQVVEGIALAFRVERRHKKSGEPFLEFGLRDLERREVRAVKWDVVDGEEYSCPRLLYLTATVREYQGKRELHVTECAEHDGDITPYLPGPYRDDNRAVFYALADSIRDPGLAALVKRAVNTFPGFLMSPASARNHGAYREGLLEHSVNVARISDTAASLYNGAVDRDLLIAGALLHDIGKVGLHPVDAPDQVHPDARLLGHVVRGIRMVEQLLSTADDIDEERRAGLLHLIASHHGQPEWGAAVRPATIEAWILHYADQLDASVTGARDVLRAASPNEAWVWFPMRESRLRVPPTNGASDPDGQDEPDTALSYLDDSEDVPF</sequence>
<name>D1C205_SPHTD</name>
<accession>D1C205</accession>
<dbReference type="SUPFAM" id="SSF109604">
    <property type="entry name" value="HD-domain/PDEase-like"/>
    <property type="match status" value="1"/>
</dbReference>
<feature type="region of interest" description="Disordered" evidence="2">
    <location>
        <begin position="305"/>
        <end position="335"/>
    </location>
</feature>
<dbReference type="Proteomes" id="UP000002027">
    <property type="component" value="Chromosome 1"/>
</dbReference>
<dbReference type="KEGG" id="sti:Sthe_0835"/>
<gene>
    <name evidence="4" type="ordered locus">Sthe_0835</name>
</gene>
<dbReference type="InterPro" id="IPR006675">
    <property type="entry name" value="HDIG_dom"/>
</dbReference>
<dbReference type="OrthoDB" id="2989229at2"/>
<dbReference type="AlphaFoldDB" id="D1C205"/>
<dbReference type="HOGENOM" id="CLU_056349_2_0_0"/>
<dbReference type="NCBIfam" id="TIGR00277">
    <property type="entry name" value="HDIG"/>
    <property type="match status" value="1"/>
</dbReference>
<dbReference type="CDD" id="cd00077">
    <property type="entry name" value="HDc"/>
    <property type="match status" value="1"/>
</dbReference>
<evidence type="ECO:0000313" key="4">
    <source>
        <dbReference type="EMBL" id="ACZ38272.1"/>
    </source>
</evidence>
<dbReference type="PROSITE" id="PS51831">
    <property type="entry name" value="HD"/>
    <property type="match status" value="1"/>
</dbReference>
<keyword evidence="1 4" id="KW-0378">Hydrolase</keyword>
<dbReference type="STRING" id="479434.Sthe_0835"/>
<feature type="domain" description="HD" evidence="3">
    <location>
        <begin position="155"/>
        <end position="276"/>
    </location>
</feature>
<dbReference type="GO" id="GO:0031125">
    <property type="term" value="P:rRNA 3'-end processing"/>
    <property type="evidence" value="ECO:0007669"/>
    <property type="project" value="TreeGrafter"/>
</dbReference>
<dbReference type="GO" id="GO:0016787">
    <property type="term" value="F:hydrolase activity"/>
    <property type="evidence" value="ECO:0007669"/>
    <property type="project" value="UniProtKB-KW"/>
</dbReference>
<dbReference type="EMBL" id="CP001823">
    <property type="protein sequence ID" value="ACZ38272.1"/>
    <property type="molecule type" value="Genomic_DNA"/>
</dbReference>
<dbReference type="eggNOG" id="COG3481">
    <property type="taxonomic scope" value="Bacteria"/>
</dbReference>
<keyword evidence="5" id="KW-1185">Reference proteome</keyword>
<dbReference type="RefSeq" id="WP_012871319.1">
    <property type="nucleotide sequence ID" value="NC_013523.1"/>
</dbReference>
<protein>
    <submittedName>
        <fullName evidence="4">Metal dependent phosphohydrolase</fullName>
    </submittedName>
</protein>
<dbReference type="InterPro" id="IPR003607">
    <property type="entry name" value="HD/PDEase_dom"/>
</dbReference>
<reference evidence="4 5" key="2">
    <citation type="journal article" date="2010" name="Stand. Genomic Sci.">
        <title>Complete genome sequence of Desulfohalobium retbaense type strain (HR(100)).</title>
        <authorList>
            <person name="Spring S."/>
            <person name="Nolan M."/>
            <person name="Lapidus A."/>
            <person name="Glavina Del Rio T."/>
            <person name="Copeland A."/>
            <person name="Tice H."/>
            <person name="Cheng J.F."/>
            <person name="Lucas S."/>
            <person name="Land M."/>
            <person name="Chen F."/>
            <person name="Bruce D."/>
            <person name="Goodwin L."/>
            <person name="Pitluck S."/>
            <person name="Ivanova N."/>
            <person name="Mavromatis K."/>
            <person name="Mikhailova N."/>
            <person name="Pati A."/>
            <person name="Chen A."/>
            <person name="Palaniappan K."/>
            <person name="Hauser L."/>
            <person name="Chang Y.J."/>
            <person name="Jeffries C.D."/>
            <person name="Munk C."/>
            <person name="Kiss H."/>
            <person name="Chain P."/>
            <person name="Han C."/>
            <person name="Brettin T."/>
            <person name="Detter J.C."/>
            <person name="Schuler E."/>
            <person name="Goker M."/>
            <person name="Rohde M."/>
            <person name="Bristow J."/>
            <person name="Eisen J.A."/>
            <person name="Markowitz V."/>
            <person name="Hugenholtz P."/>
            <person name="Kyrpides N.C."/>
            <person name="Klenk H.P."/>
        </authorList>
    </citation>
    <scope>NUCLEOTIDE SEQUENCE [LARGE SCALE GENOMIC DNA]</scope>
    <source>
        <strain evidence="5">ATCC 49802 / DSM 20745 / S 6022</strain>
    </source>
</reference>
<dbReference type="FunCoup" id="D1C205">
    <property type="interactions" value="1"/>
</dbReference>
<dbReference type="Gene3D" id="1.10.3210.10">
    <property type="entry name" value="Hypothetical protein af1432"/>
    <property type="match status" value="1"/>
</dbReference>
<evidence type="ECO:0000256" key="1">
    <source>
        <dbReference type="ARBA" id="ARBA00022801"/>
    </source>
</evidence>
<dbReference type="SMART" id="SM00471">
    <property type="entry name" value="HDc"/>
    <property type="match status" value="1"/>
</dbReference>